<dbReference type="HOGENOM" id="CLU_000384_22_0_1"/>
<dbReference type="EMBL" id="KN832099">
    <property type="protein sequence ID" value="KIN94401.1"/>
    <property type="molecule type" value="Genomic_DNA"/>
</dbReference>
<keyword evidence="1" id="KW-0694">RNA-binding</keyword>
<evidence type="ECO:0000256" key="1">
    <source>
        <dbReference type="ARBA" id="ARBA00022884"/>
    </source>
</evidence>
<gene>
    <name evidence="4" type="ORF">M404DRAFT_35090</name>
</gene>
<dbReference type="PROSITE" id="PS50994">
    <property type="entry name" value="INTEGRASE"/>
    <property type="match status" value="1"/>
</dbReference>
<dbReference type="InterPro" id="IPR041588">
    <property type="entry name" value="Integrase_H2C2"/>
</dbReference>
<keyword evidence="5" id="KW-1185">Reference proteome</keyword>
<dbReference type="InterPro" id="IPR012337">
    <property type="entry name" value="RNaseH-like_sf"/>
</dbReference>
<evidence type="ECO:0000313" key="5">
    <source>
        <dbReference type="Proteomes" id="UP000054217"/>
    </source>
</evidence>
<evidence type="ECO:0000259" key="3">
    <source>
        <dbReference type="PROSITE" id="PS50994"/>
    </source>
</evidence>
<reference evidence="5" key="2">
    <citation type="submission" date="2015-01" db="EMBL/GenBank/DDBJ databases">
        <title>Evolutionary Origins and Diversification of the Mycorrhizal Mutualists.</title>
        <authorList>
            <consortium name="DOE Joint Genome Institute"/>
            <consortium name="Mycorrhizal Genomics Consortium"/>
            <person name="Kohler A."/>
            <person name="Kuo A."/>
            <person name="Nagy L.G."/>
            <person name="Floudas D."/>
            <person name="Copeland A."/>
            <person name="Barry K.W."/>
            <person name="Cichocki N."/>
            <person name="Veneault-Fourrey C."/>
            <person name="LaButti K."/>
            <person name="Lindquist E.A."/>
            <person name="Lipzen A."/>
            <person name="Lundell T."/>
            <person name="Morin E."/>
            <person name="Murat C."/>
            <person name="Riley R."/>
            <person name="Ohm R."/>
            <person name="Sun H."/>
            <person name="Tunlid A."/>
            <person name="Henrissat B."/>
            <person name="Grigoriev I.V."/>
            <person name="Hibbett D.S."/>
            <person name="Martin F."/>
        </authorList>
    </citation>
    <scope>NUCLEOTIDE SEQUENCE [LARGE SCALE GENOMIC DNA]</scope>
    <source>
        <strain evidence="5">Marx 270</strain>
    </source>
</reference>
<dbReference type="GO" id="GO:0003723">
    <property type="term" value="F:RNA binding"/>
    <property type="evidence" value="ECO:0007669"/>
    <property type="project" value="UniProtKB-KW"/>
</dbReference>
<accession>A0A0C3J9R1</accession>
<dbReference type="Proteomes" id="UP000054217">
    <property type="component" value="Unassembled WGS sequence"/>
</dbReference>
<dbReference type="SUPFAM" id="SSF53098">
    <property type="entry name" value="Ribonuclease H-like"/>
    <property type="match status" value="1"/>
</dbReference>
<dbReference type="GO" id="GO:0015074">
    <property type="term" value="P:DNA integration"/>
    <property type="evidence" value="ECO:0007669"/>
    <property type="project" value="InterPro"/>
</dbReference>
<dbReference type="Gene3D" id="1.10.340.70">
    <property type="match status" value="1"/>
</dbReference>
<evidence type="ECO:0000256" key="2">
    <source>
        <dbReference type="SAM" id="SignalP"/>
    </source>
</evidence>
<protein>
    <recommendedName>
        <fullName evidence="3">Integrase catalytic domain-containing protein</fullName>
    </recommendedName>
</protein>
<feature type="domain" description="Integrase catalytic" evidence="3">
    <location>
        <begin position="251"/>
        <end position="370"/>
    </location>
</feature>
<dbReference type="GO" id="GO:0005634">
    <property type="term" value="C:nucleus"/>
    <property type="evidence" value="ECO:0007669"/>
    <property type="project" value="UniProtKB-ARBA"/>
</dbReference>
<organism evidence="4 5">
    <name type="scientific">Pisolithus tinctorius Marx 270</name>
    <dbReference type="NCBI Taxonomy" id="870435"/>
    <lineage>
        <taxon>Eukaryota</taxon>
        <taxon>Fungi</taxon>
        <taxon>Dikarya</taxon>
        <taxon>Basidiomycota</taxon>
        <taxon>Agaricomycotina</taxon>
        <taxon>Agaricomycetes</taxon>
        <taxon>Agaricomycetidae</taxon>
        <taxon>Boletales</taxon>
        <taxon>Sclerodermatineae</taxon>
        <taxon>Pisolithaceae</taxon>
        <taxon>Pisolithus</taxon>
    </lineage>
</organism>
<dbReference type="InterPro" id="IPR001584">
    <property type="entry name" value="Integrase_cat-core"/>
</dbReference>
<dbReference type="InterPro" id="IPR036397">
    <property type="entry name" value="RNaseH_sf"/>
</dbReference>
<dbReference type="InParanoid" id="A0A0C3J9R1"/>
<dbReference type="PANTHER" id="PTHR37984">
    <property type="entry name" value="PROTEIN CBG26694"/>
    <property type="match status" value="1"/>
</dbReference>
<keyword evidence="2" id="KW-0732">Signal</keyword>
<feature type="signal peptide" evidence="2">
    <location>
        <begin position="1"/>
        <end position="22"/>
    </location>
</feature>
<dbReference type="Pfam" id="PF17921">
    <property type="entry name" value="Integrase_H2C2"/>
    <property type="match status" value="1"/>
</dbReference>
<proteinExistence type="predicted"/>
<dbReference type="Gene3D" id="3.30.420.10">
    <property type="entry name" value="Ribonuclease H-like superfamily/Ribonuclease H"/>
    <property type="match status" value="1"/>
</dbReference>
<dbReference type="OrthoDB" id="444848at2759"/>
<dbReference type="AlphaFoldDB" id="A0A0C3J9R1"/>
<dbReference type="STRING" id="870435.A0A0C3J9R1"/>
<reference evidence="4 5" key="1">
    <citation type="submission" date="2014-04" db="EMBL/GenBank/DDBJ databases">
        <authorList>
            <consortium name="DOE Joint Genome Institute"/>
            <person name="Kuo A."/>
            <person name="Kohler A."/>
            <person name="Costa M.D."/>
            <person name="Nagy L.G."/>
            <person name="Floudas D."/>
            <person name="Copeland A."/>
            <person name="Barry K.W."/>
            <person name="Cichocki N."/>
            <person name="Veneault-Fourrey C."/>
            <person name="LaButti K."/>
            <person name="Lindquist E.A."/>
            <person name="Lipzen A."/>
            <person name="Lundell T."/>
            <person name="Morin E."/>
            <person name="Murat C."/>
            <person name="Sun H."/>
            <person name="Tunlid A."/>
            <person name="Henrissat B."/>
            <person name="Grigoriev I.V."/>
            <person name="Hibbett D.S."/>
            <person name="Martin F."/>
            <person name="Nordberg H.P."/>
            <person name="Cantor M.N."/>
            <person name="Hua S.X."/>
        </authorList>
    </citation>
    <scope>NUCLEOTIDE SEQUENCE [LARGE SCALE GENOMIC DNA]</scope>
    <source>
        <strain evidence="4 5">Marx 270</strain>
    </source>
</reference>
<dbReference type="InterPro" id="IPR050951">
    <property type="entry name" value="Retrovirus_Pol_polyprotein"/>
</dbReference>
<feature type="chain" id="PRO_5002179190" description="Integrase catalytic domain-containing protein" evidence="2">
    <location>
        <begin position="23"/>
        <end position="539"/>
    </location>
</feature>
<dbReference type="PANTHER" id="PTHR37984:SF5">
    <property type="entry name" value="PROTEIN NYNRIN-LIKE"/>
    <property type="match status" value="1"/>
</dbReference>
<evidence type="ECO:0000313" key="4">
    <source>
        <dbReference type="EMBL" id="KIN94401.1"/>
    </source>
</evidence>
<name>A0A0C3J9R1_PISTI</name>
<sequence length="539" mass="61383">MTINHWIAGILLFSFNLVHVPMDRHASPDGLSRHLQSELDPPEDDDHEDWLDRFYSFSTQVVNDHPPPMSLSSQDHHSLLPPAYHQASLLLPASFYLAFAATANANNPSDTPDDPAIPRSTKAWACEYSSFFNLASHFFLLDGNLWHREPHRWHQLVINESKWYRLIKEAHDDLGHKGVFTVHTCLLLCFWWPLLVEDVKWYVCTCHECQICQTQKLHIPPTVPMIGGLFHKAHIDTMLMPKASGYCYIKIVPTFKDILCHGGPLTEIVTDNGPVFIQALDALAAQYHICHIHISPYSSQANGIVEHRHYDVCEAILKSCENNNCRWHTIAHSMFWAKQVTILKSTGLSTYFMVHSVELLFPFDLAEATFLLPLSCDDATPLTTTELIAWQVHQLQKCQDDLDQVCGNVFCTRFQSIQQFETAFQHHIKDHNFAPSTLVLVCNSRIEKELNQKMKPWYTGPMVVLHWTTGGSYLLAKLDGSISKLCFAAFCLLPYHLWSQTRATVTHITGLDDEELDHLLEEAEDDPTDDDVEAFASDS</sequence>